<comment type="caution">
    <text evidence="1">The sequence shown here is derived from an EMBL/GenBank/DDBJ whole genome shotgun (WGS) entry which is preliminary data.</text>
</comment>
<keyword evidence="2" id="KW-1185">Reference proteome</keyword>
<gene>
    <name evidence="1" type="ORF">M153_2900002</name>
</gene>
<reference evidence="1 2" key="1">
    <citation type="submission" date="2015-07" db="EMBL/GenBank/DDBJ databases">
        <title>The genome of Pseudoloma neurophilia, a relevant intracellular parasite of the zebrafish.</title>
        <authorList>
            <person name="Ndikumana S."/>
            <person name="Pelin A."/>
            <person name="Sanders J."/>
            <person name="Corradi N."/>
        </authorList>
    </citation>
    <scope>NUCLEOTIDE SEQUENCE [LARGE SCALE GENOMIC DNA]</scope>
    <source>
        <strain evidence="1 2">MK1</strain>
    </source>
</reference>
<dbReference type="EMBL" id="LGUB01000090">
    <property type="protein sequence ID" value="KRH94346.1"/>
    <property type="molecule type" value="Genomic_DNA"/>
</dbReference>
<dbReference type="AlphaFoldDB" id="A0A0R0LYT2"/>
<evidence type="ECO:0000313" key="2">
    <source>
        <dbReference type="Proteomes" id="UP000051530"/>
    </source>
</evidence>
<sequence length="42" mass="5131">VRKNYDFTVYFTSKFNICTNQIIKSNENNWLFVMKHIMISKN</sequence>
<proteinExistence type="predicted"/>
<dbReference type="VEuPathDB" id="MicrosporidiaDB:M153_2900002"/>
<protein>
    <submittedName>
        <fullName evidence="1">Uncharacterized protein</fullName>
    </submittedName>
</protein>
<accession>A0A0R0LYT2</accession>
<dbReference type="Proteomes" id="UP000051530">
    <property type="component" value="Unassembled WGS sequence"/>
</dbReference>
<evidence type="ECO:0000313" key="1">
    <source>
        <dbReference type="EMBL" id="KRH94346.1"/>
    </source>
</evidence>
<feature type="non-terminal residue" evidence="1">
    <location>
        <position position="1"/>
    </location>
</feature>
<organism evidence="1 2">
    <name type="scientific">Pseudoloma neurophilia</name>
    <dbReference type="NCBI Taxonomy" id="146866"/>
    <lineage>
        <taxon>Eukaryota</taxon>
        <taxon>Fungi</taxon>
        <taxon>Fungi incertae sedis</taxon>
        <taxon>Microsporidia</taxon>
        <taxon>Pseudoloma</taxon>
    </lineage>
</organism>
<name>A0A0R0LYT2_9MICR</name>